<name>A0A7M2GV13_9BURK</name>
<dbReference type="RefSeq" id="WP_170301831.1">
    <property type="nucleotide sequence ID" value="NZ_CP062803.1"/>
</dbReference>
<sequence length="444" mass="49075">MRLLIRPLPLAYESRQGYVLRLSSLNGFDHPRWCVPLASAGDEKAARNATLDALTGHDSATLSTLRGPIFGLGSMSTRDSGNVGSRYWNTRCQRYCPICLAGQRYHRAIWGLTFGVACHEHSVWLRDDCPVCGQSVRWTGASLGKCSCGALLETAAALPCTENARSYVRMLASALHPGSTTAQAVSPQVPALTIDQLLRLTWFLGAYATRKKAKAQKISGIMHLDYAINMVEATAAMLLNWPSGFHALLDELGTKSDVATSGNKLSAYFGRFYHTLYRSFPEPSFAFLREGFEHYIVNHWSGQLAKRNQRFSAESRESHEWISIKEAARVLRTRTTRVKELVEKGQLVGRLFSTAKGRKMGSVLRDSVNAAVAREASLVTLLEARQILGLSKKRLHKLIAEGRLRAVRGPKVDGCPIWQFEKGTLAEATKVMTAPDSAPLRRPC</sequence>
<accession>A0A7M2GV13</accession>
<feature type="domain" description="TniQ" evidence="1">
    <location>
        <begin position="5"/>
        <end position="124"/>
    </location>
</feature>
<dbReference type="GeneID" id="98576421"/>
<dbReference type="EMBL" id="CP062803">
    <property type="protein sequence ID" value="QOT76561.1"/>
    <property type="molecule type" value="Genomic_DNA"/>
</dbReference>
<evidence type="ECO:0000259" key="1">
    <source>
        <dbReference type="Pfam" id="PF06527"/>
    </source>
</evidence>
<dbReference type="AlphaFoldDB" id="A0A7M2GV13"/>
<protein>
    <submittedName>
        <fullName evidence="2">TniQ family protein</fullName>
    </submittedName>
</protein>
<dbReference type="Proteomes" id="UP000397656">
    <property type="component" value="Chromosome 1"/>
</dbReference>
<evidence type="ECO:0000313" key="3">
    <source>
        <dbReference type="Proteomes" id="UP000397656"/>
    </source>
</evidence>
<reference evidence="2 3" key="1">
    <citation type="submission" date="2020-10" db="EMBL/GenBank/DDBJ databases">
        <title>Complete genome sequence of Cupriavidus basilensis CCUG 49340T.</title>
        <authorList>
            <person name="Salva-Serra F."/>
            <person name="Donoso R.A."/>
            <person name="Cho K.H."/>
            <person name="Yoo J.A."/>
            <person name="Lee K."/>
            <person name="Yoon S.-H."/>
            <person name="Perez-Pantoja D."/>
            <person name="Moore E.R.B."/>
        </authorList>
    </citation>
    <scope>NUCLEOTIDE SEQUENCE [LARGE SCALE GENOMIC DNA]</scope>
    <source>
        <strain evidence="3">CCUG 49340</strain>
    </source>
</reference>
<dbReference type="InterPro" id="IPR009492">
    <property type="entry name" value="TniQ"/>
</dbReference>
<evidence type="ECO:0000313" key="2">
    <source>
        <dbReference type="EMBL" id="QOT76561.1"/>
    </source>
</evidence>
<gene>
    <name evidence="2" type="ORF">F7R26_000115</name>
</gene>
<dbReference type="Pfam" id="PF06527">
    <property type="entry name" value="TniQ"/>
    <property type="match status" value="1"/>
</dbReference>
<proteinExistence type="predicted"/>
<organism evidence="2 3">
    <name type="scientific">Cupriavidus basilensis</name>
    <dbReference type="NCBI Taxonomy" id="68895"/>
    <lineage>
        <taxon>Bacteria</taxon>
        <taxon>Pseudomonadati</taxon>
        <taxon>Pseudomonadota</taxon>
        <taxon>Betaproteobacteria</taxon>
        <taxon>Burkholderiales</taxon>
        <taxon>Burkholderiaceae</taxon>
        <taxon>Cupriavidus</taxon>
    </lineage>
</organism>